<feature type="chain" id="PRO_5043475222" description="Protodermal factor 1" evidence="2">
    <location>
        <begin position="25"/>
        <end position="289"/>
    </location>
</feature>
<feature type="signal peptide" evidence="2">
    <location>
        <begin position="1"/>
        <end position="24"/>
    </location>
</feature>
<comment type="caution">
    <text evidence="3">The sequence shown here is derived from an EMBL/GenBank/DDBJ whole genome shotgun (WGS) entry which is preliminary data.</text>
</comment>
<keyword evidence="4" id="KW-1185">Reference proteome</keyword>
<dbReference type="PANTHER" id="PTHR33210">
    <property type="entry name" value="PROTODERMAL FACTOR 1"/>
    <property type="match status" value="1"/>
</dbReference>
<keyword evidence="2" id="KW-0732">Signal</keyword>
<dbReference type="EMBL" id="JBEDUW010000006">
    <property type="protein sequence ID" value="KAK9924077.1"/>
    <property type="molecule type" value="Genomic_DNA"/>
</dbReference>
<accession>A0AAW1WL87</accession>
<evidence type="ECO:0000313" key="4">
    <source>
        <dbReference type="Proteomes" id="UP001457282"/>
    </source>
</evidence>
<dbReference type="AlphaFoldDB" id="A0AAW1WL87"/>
<feature type="compositionally biased region" description="Low complexity" evidence="1">
    <location>
        <begin position="66"/>
        <end position="77"/>
    </location>
</feature>
<evidence type="ECO:0000256" key="1">
    <source>
        <dbReference type="SAM" id="MobiDB-lite"/>
    </source>
</evidence>
<protein>
    <recommendedName>
        <fullName evidence="5">Protodermal factor 1</fullName>
    </recommendedName>
</protein>
<name>A0AAW1WL87_RUBAR</name>
<sequence>MGAMMKNKASSSLFIWALVAGMLSQNLVIPVVSTTVEEQKNYYPPDPHAGTPPSGHGGSSPGGSHGSTPSHTPSHGSYNPPSHGSYNPPSHGSYNPTPSPPSNCGTPPHNPTPSTPSTPTYHSPPSSGGSPPIVVTPPTPVIVSPPIPVIGTPPIDPGTPGVPTPPYLPNPNSPPFTCIYWRNHPTVIWGLVGWWATLGHTFGLTSLPGFGSNTMNLQQALSNTRADGLGELYRQGTAALLNSMVDNRFHFTTKQVRDGFVRGLGSNKAATNQAHLFRLANEGKLKPRA</sequence>
<feature type="compositionally biased region" description="Gly residues" evidence="1">
    <location>
        <begin position="55"/>
        <end position="65"/>
    </location>
</feature>
<organism evidence="3 4">
    <name type="scientific">Rubus argutus</name>
    <name type="common">Southern blackberry</name>
    <dbReference type="NCBI Taxonomy" id="59490"/>
    <lineage>
        <taxon>Eukaryota</taxon>
        <taxon>Viridiplantae</taxon>
        <taxon>Streptophyta</taxon>
        <taxon>Embryophyta</taxon>
        <taxon>Tracheophyta</taxon>
        <taxon>Spermatophyta</taxon>
        <taxon>Magnoliopsida</taxon>
        <taxon>eudicotyledons</taxon>
        <taxon>Gunneridae</taxon>
        <taxon>Pentapetalae</taxon>
        <taxon>rosids</taxon>
        <taxon>fabids</taxon>
        <taxon>Rosales</taxon>
        <taxon>Rosaceae</taxon>
        <taxon>Rosoideae</taxon>
        <taxon>Rosoideae incertae sedis</taxon>
        <taxon>Rubus</taxon>
    </lineage>
</organism>
<proteinExistence type="predicted"/>
<evidence type="ECO:0000313" key="3">
    <source>
        <dbReference type="EMBL" id="KAK9924077.1"/>
    </source>
</evidence>
<evidence type="ECO:0008006" key="5">
    <source>
        <dbReference type="Google" id="ProtNLM"/>
    </source>
</evidence>
<dbReference type="InterPro" id="IPR039923">
    <property type="entry name" value="Protodermal_1"/>
</dbReference>
<gene>
    <name evidence="3" type="ORF">M0R45_032465</name>
</gene>
<feature type="compositionally biased region" description="Low complexity" evidence="1">
    <location>
        <begin position="117"/>
        <end position="133"/>
    </location>
</feature>
<dbReference type="PANTHER" id="PTHR33210:SF18">
    <property type="entry name" value="PROTODERMAL FACTOR 1"/>
    <property type="match status" value="1"/>
</dbReference>
<reference evidence="3 4" key="1">
    <citation type="journal article" date="2023" name="G3 (Bethesda)">
        <title>A chromosome-length genome assembly and annotation of blackberry (Rubus argutus, cv. 'Hillquist').</title>
        <authorList>
            <person name="Bruna T."/>
            <person name="Aryal R."/>
            <person name="Dudchenko O."/>
            <person name="Sargent D.J."/>
            <person name="Mead D."/>
            <person name="Buti M."/>
            <person name="Cavallini A."/>
            <person name="Hytonen T."/>
            <person name="Andres J."/>
            <person name="Pham M."/>
            <person name="Weisz D."/>
            <person name="Mascagni F."/>
            <person name="Usai G."/>
            <person name="Natali L."/>
            <person name="Bassil N."/>
            <person name="Fernandez G.E."/>
            <person name="Lomsadze A."/>
            <person name="Armour M."/>
            <person name="Olukolu B."/>
            <person name="Poorten T."/>
            <person name="Britton C."/>
            <person name="Davik J."/>
            <person name="Ashrafi H."/>
            <person name="Aiden E.L."/>
            <person name="Borodovsky M."/>
            <person name="Worthington M."/>
        </authorList>
    </citation>
    <scope>NUCLEOTIDE SEQUENCE [LARGE SCALE GENOMIC DNA]</scope>
    <source>
        <strain evidence="3">PI 553951</strain>
    </source>
</reference>
<evidence type="ECO:0000256" key="2">
    <source>
        <dbReference type="SAM" id="SignalP"/>
    </source>
</evidence>
<feature type="compositionally biased region" description="Polar residues" evidence="1">
    <location>
        <begin position="79"/>
        <end position="96"/>
    </location>
</feature>
<feature type="region of interest" description="Disordered" evidence="1">
    <location>
        <begin position="40"/>
        <end position="139"/>
    </location>
</feature>
<dbReference type="Proteomes" id="UP001457282">
    <property type="component" value="Unassembled WGS sequence"/>
</dbReference>